<dbReference type="Gene3D" id="3.90.1720.10">
    <property type="entry name" value="endopeptidase domain like (from Nostoc punctiforme)"/>
    <property type="match status" value="1"/>
</dbReference>
<feature type="region of interest" description="Disordered" evidence="5">
    <location>
        <begin position="1"/>
        <end position="31"/>
    </location>
</feature>
<dbReference type="InterPro" id="IPR038765">
    <property type="entry name" value="Papain-like_cys_pep_sf"/>
</dbReference>
<feature type="compositionally biased region" description="Polar residues" evidence="5">
    <location>
        <begin position="16"/>
        <end position="25"/>
    </location>
</feature>
<dbReference type="SUPFAM" id="SSF54001">
    <property type="entry name" value="Cysteine proteinases"/>
    <property type="match status" value="1"/>
</dbReference>
<comment type="caution">
    <text evidence="7">The sequence shown here is derived from an EMBL/GenBank/DDBJ whole genome shotgun (WGS) entry which is preliminary data.</text>
</comment>
<comment type="similarity">
    <text evidence="1">Belongs to the peptidase C40 family.</text>
</comment>
<reference evidence="7 8" key="1">
    <citation type="submission" date="2019-07" db="EMBL/GenBank/DDBJ databases">
        <title>Quadrisphaera sp. strain DD2A genome sequencing and assembly.</title>
        <authorList>
            <person name="Kim I."/>
        </authorList>
    </citation>
    <scope>NUCLEOTIDE SEQUENCE [LARGE SCALE GENOMIC DNA]</scope>
    <source>
        <strain evidence="7 8">DD2A</strain>
    </source>
</reference>
<sequence length="175" mass="18125">MSMTHAHHGRHVSCSRCANGSTGAPATSRPRRTLARVAAGVALSGGLMAAAVAPANAAPVLNSGAVLATATQYIGTPYRYGGTSPSGFDCSGYTQHVFAENGISIPRTADAQMDASTRISASDARPGDLVFFVRGGRAYHVGIYTGDGQMMDSPRSGKSVTERSIWGSNVVFGRF</sequence>
<organism evidence="7 8">
    <name type="scientific">Quadrisphaera setariae</name>
    <dbReference type="NCBI Taxonomy" id="2593304"/>
    <lineage>
        <taxon>Bacteria</taxon>
        <taxon>Bacillati</taxon>
        <taxon>Actinomycetota</taxon>
        <taxon>Actinomycetes</taxon>
        <taxon>Kineosporiales</taxon>
        <taxon>Kineosporiaceae</taxon>
        <taxon>Quadrisphaera</taxon>
    </lineage>
</organism>
<dbReference type="AlphaFoldDB" id="A0A5C8ZIS1"/>
<evidence type="ECO:0000256" key="2">
    <source>
        <dbReference type="ARBA" id="ARBA00022670"/>
    </source>
</evidence>
<dbReference type="GO" id="GO:0008234">
    <property type="term" value="F:cysteine-type peptidase activity"/>
    <property type="evidence" value="ECO:0007669"/>
    <property type="project" value="UniProtKB-KW"/>
</dbReference>
<feature type="compositionally biased region" description="Basic residues" evidence="5">
    <location>
        <begin position="1"/>
        <end position="13"/>
    </location>
</feature>
<dbReference type="Proteomes" id="UP000321234">
    <property type="component" value="Unassembled WGS sequence"/>
</dbReference>
<gene>
    <name evidence="7" type="ORF">FMM08_08535</name>
</gene>
<dbReference type="GO" id="GO:0006508">
    <property type="term" value="P:proteolysis"/>
    <property type="evidence" value="ECO:0007669"/>
    <property type="project" value="UniProtKB-KW"/>
</dbReference>
<evidence type="ECO:0000256" key="5">
    <source>
        <dbReference type="SAM" id="MobiDB-lite"/>
    </source>
</evidence>
<dbReference type="OrthoDB" id="5177647at2"/>
<evidence type="ECO:0000313" key="8">
    <source>
        <dbReference type="Proteomes" id="UP000321234"/>
    </source>
</evidence>
<dbReference type="InterPro" id="IPR051202">
    <property type="entry name" value="Peptidase_C40"/>
</dbReference>
<accession>A0A5C8ZIS1</accession>
<dbReference type="PANTHER" id="PTHR47053">
    <property type="entry name" value="MUREIN DD-ENDOPEPTIDASE MEPH-RELATED"/>
    <property type="match status" value="1"/>
</dbReference>
<dbReference type="Pfam" id="PF00877">
    <property type="entry name" value="NLPC_P60"/>
    <property type="match status" value="1"/>
</dbReference>
<evidence type="ECO:0000313" key="7">
    <source>
        <dbReference type="EMBL" id="TXR56770.1"/>
    </source>
</evidence>
<evidence type="ECO:0000259" key="6">
    <source>
        <dbReference type="PROSITE" id="PS51935"/>
    </source>
</evidence>
<dbReference type="PANTHER" id="PTHR47053:SF1">
    <property type="entry name" value="MUREIN DD-ENDOPEPTIDASE MEPH-RELATED"/>
    <property type="match status" value="1"/>
</dbReference>
<keyword evidence="2" id="KW-0645">Protease</keyword>
<evidence type="ECO:0000256" key="1">
    <source>
        <dbReference type="ARBA" id="ARBA00007074"/>
    </source>
</evidence>
<feature type="domain" description="NlpC/P60" evidence="6">
    <location>
        <begin position="60"/>
        <end position="175"/>
    </location>
</feature>
<name>A0A5C8ZIS1_9ACTN</name>
<dbReference type="InterPro" id="IPR000064">
    <property type="entry name" value="NLP_P60_dom"/>
</dbReference>
<proteinExistence type="inferred from homology"/>
<dbReference type="PROSITE" id="PS51935">
    <property type="entry name" value="NLPC_P60"/>
    <property type="match status" value="1"/>
</dbReference>
<evidence type="ECO:0000256" key="3">
    <source>
        <dbReference type="ARBA" id="ARBA00022801"/>
    </source>
</evidence>
<dbReference type="EMBL" id="VKAC01000004">
    <property type="protein sequence ID" value="TXR56770.1"/>
    <property type="molecule type" value="Genomic_DNA"/>
</dbReference>
<protein>
    <recommendedName>
        <fullName evidence="6">NlpC/P60 domain-containing protein</fullName>
    </recommendedName>
</protein>
<keyword evidence="3" id="KW-0378">Hydrolase</keyword>
<keyword evidence="4" id="KW-0788">Thiol protease</keyword>
<evidence type="ECO:0000256" key="4">
    <source>
        <dbReference type="ARBA" id="ARBA00022807"/>
    </source>
</evidence>
<keyword evidence="8" id="KW-1185">Reference proteome</keyword>